<sequence>MYHVLIPVDQSEERATAQAEAVADLPAADSEVSVTVLHIFQENPSGASVNQVGSVRRATEVLEEAGVEYNLDEESGTPSDEIVERANELDVDCICVAGRKRSPTGKALFGSVSQDVILDSDRPVLFAHMDDR</sequence>
<name>A0ABD5VG20_9EURY</name>
<evidence type="ECO:0000256" key="1">
    <source>
        <dbReference type="ARBA" id="ARBA00008791"/>
    </source>
</evidence>
<proteinExistence type="inferred from homology"/>
<dbReference type="InterPro" id="IPR014729">
    <property type="entry name" value="Rossmann-like_a/b/a_fold"/>
</dbReference>
<dbReference type="Pfam" id="PF00582">
    <property type="entry name" value="Usp"/>
    <property type="match status" value="1"/>
</dbReference>
<dbReference type="PRINTS" id="PR01438">
    <property type="entry name" value="UNVRSLSTRESS"/>
</dbReference>
<reference evidence="3 4" key="1">
    <citation type="journal article" date="2019" name="Int. J. Syst. Evol. Microbiol.">
        <title>The Global Catalogue of Microorganisms (GCM) 10K type strain sequencing project: providing services to taxonomists for standard genome sequencing and annotation.</title>
        <authorList>
            <consortium name="The Broad Institute Genomics Platform"/>
            <consortium name="The Broad Institute Genome Sequencing Center for Infectious Disease"/>
            <person name="Wu L."/>
            <person name="Ma J."/>
        </authorList>
    </citation>
    <scope>NUCLEOTIDE SEQUENCE [LARGE SCALE GENOMIC DNA]</scope>
    <source>
        <strain evidence="3 4">GX26</strain>
    </source>
</reference>
<dbReference type="EMBL" id="JBHSXN010000003">
    <property type="protein sequence ID" value="MFC6954494.1"/>
    <property type="molecule type" value="Genomic_DNA"/>
</dbReference>
<accession>A0ABD5VG20</accession>
<dbReference type="CDD" id="cd00293">
    <property type="entry name" value="USP-like"/>
    <property type="match status" value="1"/>
</dbReference>
<organism evidence="3 4">
    <name type="scientific">Halorubellus litoreus</name>
    <dbReference type="NCBI Taxonomy" id="755308"/>
    <lineage>
        <taxon>Archaea</taxon>
        <taxon>Methanobacteriati</taxon>
        <taxon>Methanobacteriota</taxon>
        <taxon>Stenosarchaea group</taxon>
        <taxon>Halobacteria</taxon>
        <taxon>Halobacteriales</taxon>
        <taxon>Halorubellaceae</taxon>
        <taxon>Halorubellus</taxon>
    </lineage>
</organism>
<evidence type="ECO:0000259" key="2">
    <source>
        <dbReference type="Pfam" id="PF00582"/>
    </source>
</evidence>
<keyword evidence="4" id="KW-1185">Reference proteome</keyword>
<comment type="caution">
    <text evidence="3">The sequence shown here is derived from an EMBL/GenBank/DDBJ whole genome shotgun (WGS) entry which is preliminary data.</text>
</comment>
<dbReference type="Gene3D" id="3.40.50.620">
    <property type="entry name" value="HUPs"/>
    <property type="match status" value="1"/>
</dbReference>
<feature type="domain" description="UspA" evidence="2">
    <location>
        <begin position="3"/>
        <end position="126"/>
    </location>
</feature>
<protein>
    <submittedName>
        <fullName evidence="3">Universal stress protein</fullName>
    </submittedName>
</protein>
<dbReference type="SUPFAM" id="SSF52402">
    <property type="entry name" value="Adenine nucleotide alpha hydrolases-like"/>
    <property type="match status" value="1"/>
</dbReference>
<dbReference type="PANTHER" id="PTHR46268:SF6">
    <property type="entry name" value="UNIVERSAL STRESS PROTEIN UP12"/>
    <property type="match status" value="1"/>
</dbReference>
<comment type="similarity">
    <text evidence="1">Belongs to the universal stress protein A family.</text>
</comment>
<dbReference type="Proteomes" id="UP001596395">
    <property type="component" value="Unassembled WGS sequence"/>
</dbReference>
<gene>
    <name evidence="3" type="ORF">ACFQGB_16640</name>
</gene>
<dbReference type="PANTHER" id="PTHR46268">
    <property type="entry name" value="STRESS RESPONSE PROTEIN NHAX"/>
    <property type="match status" value="1"/>
</dbReference>
<dbReference type="InterPro" id="IPR006016">
    <property type="entry name" value="UspA"/>
</dbReference>
<evidence type="ECO:0000313" key="4">
    <source>
        <dbReference type="Proteomes" id="UP001596395"/>
    </source>
</evidence>
<dbReference type="InterPro" id="IPR006015">
    <property type="entry name" value="Universal_stress_UspA"/>
</dbReference>
<dbReference type="RefSeq" id="WP_336351442.1">
    <property type="nucleotide sequence ID" value="NZ_JAZAQL010000003.1"/>
</dbReference>
<dbReference type="AlphaFoldDB" id="A0ABD5VG20"/>
<evidence type="ECO:0000313" key="3">
    <source>
        <dbReference type="EMBL" id="MFC6954494.1"/>
    </source>
</evidence>